<feature type="region of interest" description="Disordered" evidence="1">
    <location>
        <begin position="245"/>
        <end position="283"/>
    </location>
</feature>
<feature type="region of interest" description="Disordered" evidence="1">
    <location>
        <begin position="180"/>
        <end position="216"/>
    </location>
</feature>
<sequence length="343" mass="39234">MSGQSLDFDFIPLGKIALPNIRSRGIYLAAIKFKFQRKNNAAPGTLKWEVLPSDLDSPFRSIYVFRVQIEGLYPHAREQFLIDNLTYIMTTGRGSLRMARHFELDKLVRLGDANPDEVNMDTVLIRCWRRYVNAVRKDNVQNFVRFITRIIMPRVDEVFYEQGVKDERMVIIYNGVDDDDNGDFSDEEGGGVRAGCDTLDEEEEDPYDGYSEYGVSDRSLDTEDFEEMARVERLKRFQKARAKQERIEGEARWNEEGWETGSDEPKSNQLETADLNKENRPLMQGEDTDKIEKQVASAAGVSNAKGQTPVVQGHLVEVLRVDNSSKSIRRARVKQSSYPQGSL</sequence>
<comment type="caution">
    <text evidence="2">The sequence shown here is derived from an EMBL/GenBank/DDBJ whole genome shotgun (WGS) entry which is preliminary data.</text>
</comment>
<dbReference type="HOGENOM" id="CLU_808971_0_0_1"/>
<organism evidence="2 3">
    <name type="scientific">Dactylellina haptotyla (strain CBS 200.50)</name>
    <name type="common">Nematode-trapping fungus</name>
    <name type="synonym">Monacrosporium haptotylum</name>
    <dbReference type="NCBI Taxonomy" id="1284197"/>
    <lineage>
        <taxon>Eukaryota</taxon>
        <taxon>Fungi</taxon>
        <taxon>Dikarya</taxon>
        <taxon>Ascomycota</taxon>
        <taxon>Pezizomycotina</taxon>
        <taxon>Orbiliomycetes</taxon>
        <taxon>Orbiliales</taxon>
        <taxon>Orbiliaceae</taxon>
        <taxon>Dactylellina</taxon>
    </lineage>
</organism>
<gene>
    <name evidence="2" type="ORF">H072_1565</name>
</gene>
<proteinExistence type="predicted"/>
<dbReference type="Proteomes" id="UP000015100">
    <property type="component" value="Unassembled WGS sequence"/>
</dbReference>
<dbReference type="AlphaFoldDB" id="S8ANL3"/>
<dbReference type="EMBL" id="AQGS01000046">
    <property type="protein sequence ID" value="EPS44434.1"/>
    <property type="molecule type" value="Genomic_DNA"/>
</dbReference>
<reference evidence="2 3" key="1">
    <citation type="journal article" date="2013" name="PLoS Genet.">
        <title>Genomic mechanisms accounting for the adaptation to parasitism in nematode-trapping fungi.</title>
        <authorList>
            <person name="Meerupati T."/>
            <person name="Andersson K.M."/>
            <person name="Friman E."/>
            <person name="Kumar D."/>
            <person name="Tunlid A."/>
            <person name="Ahren D."/>
        </authorList>
    </citation>
    <scope>NUCLEOTIDE SEQUENCE [LARGE SCALE GENOMIC DNA]</scope>
    <source>
        <strain evidence="2 3">CBS 200.50</strain>
    </source>
</reference>
<reference evidence="3" key="2">
    <citation type="submission" date="2013-04" db="EMBL/GenBank/DDBJ databases">
        <title>Genomic mechanisms accounting for the adaptation to parasitism in nematode-trapping fungi.</title>
        <authorList>
            <person name="Ahren D.G."/>
        </authorList>
    </citation>
    <scope>NUCLEOTIDE SEQUENCE [LARGE SCALE GENOMIC DNA]</scope>
    <source>
        <strain evidence="3">CBS 200.50</strain>
    </source>
</reference>
<evidence type="ECO:0000313" key="2">
    <source>
        <dbReference type="EMBL" id="EPS44434.1"/>
    </source>
</evidence>
<feature type="compositionally biased region" description="Acidic residues" evidence="1">
    <location>
        <begin position="180"/>
        <end position="189"/>
    </location>
</feature>
<keyword evidence="3" id="KW-1185">Reference proteome</keyword>
<name>S8ANL3_DACHA</name>
<evidence type="ECO:0000256" key="1">
    <source>
        <dbReference type="SAM" id="MobiDB-lite"/>
    </source>
</evidence>
<accession>S8ANL3</accession>
<feature type="compositionally biased region" description="Acidic residues" evidence="1">
    <location>
        <begin position="198"/>
        <end position="207"/>
    </location>
</feature>
<dbReference type="OrthoDB" id="5320834at2759"/>
<feature type="compositionally biased region" description="Basic and acidic residues" evidence="1">
    <location>
        <begin position="245"/>
        <end position="255"/>
    </location>
</feature>
<evidence type="ECO:0000313" key="3">
    <source>
        <dbReference type="Proteomes" id="UP000015100"/>
    </source>
</evidence>
<protein>
    <submittedName>
        <fullName evidence="2">Uncharacterized protein</fullName>
    </submittedName>
</protein>